<dbReference type="InterPro" id="IPR001086">
    <property type="entry name" value="Preph_deHydtase"/>
</dbReference>
<sequence>MSDLNAIRQTINRIDGELTRLFAERMGCALDVARSKLENGGAILNREREAAIHESLRTRFPQELQGAGDSFFTTLILLSRERQYRAFVDAGRLPACMSALTQAQPKDSCAYYGSFGSWSHQAACKLLPQAALQSAVDFEQVFRLVGSGEVDCGVVPIENSTAGTVREVYDLLLRHRLSIVEATTLDIEYCLVSTGSDDTVREVYSHPQALSQCAAWLKERALTPRSCSDTAGAAALVQERGDPGIAALCNRFTAEHLALPVLHSGIRDAASNTTRFIRVARSPVCGPDADTVSVVLHTPHERGALAFVLDVFRDYGVNLLKIESRPMPESPFTYSFYLDFSGSLRDKNIQAILLQLECELPFFKLLGNYREL</sequence>
<gene>
    <name evidence="23" type="ORF">H8695_01725</name>
</gene>
<feature type="domain" description="Chorismate mutase" evidence="20">
    <location>
        <begin position="1"/>
        <end position="87"/>
    </location>
</feature>
<keyword evidence="24" id="KW-1185">Reference proteome</keyword>
<comment type="function">
    <text evidence="2">Catalyzes the Claisen rearrangement of chorismate to prephenate and the decarboxylation/dehydration of prephenate to phenylpyruvate.</text>
</comment>
<reference evidence="23" key="1">
    <citation type="submission" date="2020-08" db="EMBL/GenBank/DDBJ databases">
        <title>Genome public.</title>
        <authorList>
            <person name="Liu C."/>
            <person name="Sun Q."/>
        </authorList>
    </citation>
    <scope>NUCLEOTIDE SEQUENCE</scope>
    <source>
        <strain evidence="23">BX7</strain>
    </source>
</reference>
<dbReference type="InterPro" id="IPR008242">
    <property type="entry name" value="Chor_mutase/pphenate_deHydtase"/>
</dbReference>
<organism evidence="23 24">
    <name type="scientific">Feifania hominis</name>
    <dbReference type="NCBI Taxonomy" id="2763660"/>
    <lineage>
        <taxon>Bacteria</taxon>
        <taxon>Bacillati</taxon>
        <taxon>Bacillota</taxon>
        <taxon>Clostridia</taxon>
        <taxon>Eubacteriales</taxon>
        <taxon>Feifaniaceae</taxon>
        <taxon>Feifania</taxon>
    </lineage>
</organism>
<keyword evidence="15" id="KW-0511">Multifunctional enzyme</keyword>
<dbReference type="PANTHER" id="PTHR21022">
    <property type="entry name" value="PREPHENATE DEHYDRATASE P PROTEIN"/>
    <property type="match status" value="1"/>
</dbReference>
<dbReference type="InterPro" id="IPR036263">
    <property type="entry name" value="Chorismate_II_sf"/>
</dbReference>
<dbReference type="Proteomes" id="UP000620366">
    <property type="component" value="Unassembled WGS sequence"/>
</dbReference>
<evidence type="ECO:0000256" key="11">
    <source>
        <dbReference type="ARBA" id="ARBA00023141"/>
    </source>
</evidence>
<evidence type="ECO:0000256" key="18">
    <source>
        <dbReference type="ARBA" id="ARBA00047848"/>
    </source>
</evidence>
<dbReference type="InterPro" id="IPR002912">
    <property type="entry name" value="ACT_dom"/>
</dbReference>
<keyword evidence="14" id="KW-0456">Lyase</keyword>
<dbReference type="PANTHER" id="PTHR21022:SF19">
    <property type="entry name" value="PREPHENATE DEHYDRATASE-RELATED"/>
    <property type="match status" value="1"/>
</dbReference>
<dbReference type="CDD" id="cd13631">
    <property type="entry name" value="PBP2_Ct-PDT_like"/>
    <property type="match status" value="1"/>
</dbReference>
<keyword evidence="12" id="KW-0584">Phenylalanine biosynthesis</keyword>
<evidence type="ECO:0000256" key="7">
    <source>
        <dbReference type="ARBA" id="ARBA00014401"/>
    </source>
</evidence>
<dbReference type="RefSeq" id="WP_249299141.1">
    <property type="nucleotide sequence ID" value="NZ_JACRSP010000001.1"/>
</dbReference>
<dbReference type="InterPro" id="IPR036979">
    <property type="entry name" value="CM_dom_sf"/>
</dbReference>
<dbReference type="GO" id="GO:0005737">
    <property type="term" value="C:cytoplasm"/>
    <property type="evidence" value="ECO:0007669"/>
    <property type="project" value="UniProtKB-SubCell"/>
</dbReference>
<dbReference type="SUPFAM" id="SSF53850">
    <property type="entry name" value="Periplasmic binding protein-like II"/>
    <property type="match status" value="1"/>
</dbReference>
<evidence type="ECO:0000256" key="1">
    <source>
        <dbReference type="ARBA" id="ARBA00000824"/>
    </source>
</evidence>
<dbReference type="PIRSF" id="PIRSF001500">
    <property type="entry name" value="Chor_mut_pdt_Ppr"/>
    <property type="match status" value="1"/>
</dbReference>
<dbReference type="CDD" id="cd04905">
    <property type="entry name" value="ACT_CM-PDT"/>
    <property type="match status" value="1"/>
</dbReference>
<dbReference type="SUPFAM" id="SSF48600">
    <property type="entry name" value="Chorismate mutase II"/>
    <property type="match status" value="1"/>
</dbReference>
<dbReference type="GO" id="GO:0004106">
    <property type="term" value="F:chorismate mutase activity"/>
    <property type="evidence" value="ECO:0007669"/>
    <property type="project" value="UniProtKB-EC"/>
</dbReference>
<evidence type="ECO:0000259" key="22">
    <source>
        <dbReference type="PROSITE" id="PS51671"/>
    </source>
</evidence>
<evidence type="ECO:0000313" key="24">
    <source>
        <dbReference type="Proteomes" id="UP000620366"/>
    </source>
</evidence>
<comment type="catalytic activity">
    <reaction evidence="18">
        <text>prephenate + H(+) = 3-phenylpyruvate + CO2 + H2O</text>
        <dbReference type="Rhea" id="RHEA:21648"/>
        <dbReference type="ChEBI" id="CHEBI:15377"/>
        <dbReference type="ChEBI" id="CHEBI:15378"/>
        <dbReference type="ChEBI" id="CHEBI:16526"/>
        <dbReference type="ChEBI" id="CHEBI:18005"/>
        <dbReference type="ChEBI" id="CHEBI:29934"/>
        <dbReference type="EC" id="4.2.1.51"/>
    </reaction>
</comment>
<keyword evidence="13" id="KW-0413">Isomerase</keyword>
<comment type="pathway">
    <text evidence="4">Amino-acid biosynthesis; L-phenylalanine biosynthesis; phenylpyruvate from prephenate: step 1/1.</text>
</comment>
<evidence type="ECO:0000256" key="13">
    <source>
        <dbReference type="ARBA" id="ARBA00023235"/>
    </source>
</evidence>
<evidence type="ECO:0000256" key="5">
    <source>
        <dbReference type="ARBA" id="ARBA00004817"/>
    </source>
</evidence>
<evidence type="ECO:0000256" key="12">
    <source>
        <dbReference type="ARBA" id="ARBA00023222"/>
    </source>
</evidence>
<evidence type="ECO:0000259" key="21">
    <source>
        <dbReference type="PROSITE" id="PS51171"/>
    </source>
</evidence>
<dbReference type="GO" id="GO:0009094">
    <property type="term" value="P:L-phenylalanine biosynthetic process"/>
    <property type="evidence" value="ECO:0007669"/>
    <property type="project" value="UniProtKB-KW"/>
</dbReference>
<evidence type="ECO:0000256" key="8">
    <source>
        <dbReference type="ARBA" id="ARBA00021872"/>
    </source>
</evidence>
<proteinExistence type="predicted"/>
<comment type="subcellular location">
    <subcellularLocation>
        <location evidence="3">Cytoplasm</location>
    </subcellularLocation>
</comment>
<evidence type="ECO:0000256" key="2">
    <source>
        <dbReference type="ARBA" id="ARBA00002364"/>
    </source>
</evidence>
<dbReference type="PROSITE" id="PS51171">
    <property type="entry name" value="PREPHENATE_DEHYDR_3"/>
    <property type="match status" value="1"/>
</dbReference>
<evidence type="ECO:0000256" key="6">
    <source>
        <dbReference type="ARBA" id="ARBA00013147"/>
    </source>
</evidence>
<dbReference type="InterPro" id="IPR002701">
    <property type="entry name" value="CM_II_prokaryot"/>
</dbReference>
<keyword evidence="9" id="KW-0963">Cytoplasm</keyword>
<comment type="catalytic activity">
    <reaction evidence="1">
        <text>chorismate = prephenate</text>
        <dbReference type="Rhea" id="RHEA:13897"/>
        <dbReference type="ChEBI" id="CHEBI:29748"/>
        <dbReference type="ChEBI" id="CHEBI:29934"/>
        <dbReference type="EC" id="5.4.99.5"/>
    </reaction>
</comment>
<evidence type="ECO:0000259" key="20">
    <source>
        <dbReference type="PROSITE" id="PS51168"/>
    </source>
</evidence>
<dbReference type="Gene3D" id="1.20.59.10">
    <property type="entry name" value="Chorismate mutase"/>
    <property type="match status" value="1"/>
</dbReference>
<keyword evidence="11" id="KW-0057">Aromatic amino acid biosynthesis</keyword>
<dbReference type="PROSITE" id="PS51671">
    <property type="entry name" value="ACT"/>
    <property type="match status" value="1"/>
</dbReference>
<dbReference type="SUPFAM" id="SSF55021">
    <property type="entry name" value="ACT-like"/>
    <property type="match status" value="1"/>
</dbReference>
<evidence type="ECO:0000256" key="4">
    <source>
        <dbReference type="ARBA" id="ARBA00004741"/>
    </source>
</evidence>
<comment type="caution">
    <text evidence="23">The sequence shown here is derived from an EMBL/GenBank/DDBJ whole genome shotgun (WGS) entry which is preliminary data.</text>
</comment>
<evidence type="ECO:0000256" key="9">
    <source>
        <dbReference type="ARBA" id="ARBA00022490"/>
    </source>
</evidence>
<evidence type="ECO:0000256" key="14">
    <source>
        <dbReference type="ARBA" id="ARBA00023239"/>
    </source>
</evidence>
<dbReference type="Gene3D" id="3.30.70.260">
    <property type="match status" value="1"/>
</dbReference>
<dbReference type="Gene3D" id="3.40.190.10">
    <property type="entry name" value="Periplasmic binding protein-like II"/>
    <property type="match status" value="2"/>
</dbReference>
<protein>
    <recommendedName>
        <fullName evidence="7">Bifunctional chorismate mutase/prephenate dehydratase</fullName>
        <ecNumber evidence="6">4.2.1.51</ecNumber>
    </recommendedName>
    <alternativeName>
        <fullName evidence="17">Chorismate mutase-prephenate dehydratase</fullName>
    </alternativeName>
    <alternativeName>
        <fullName evidence="8">Prephenate dehydratase</fullName>
    </alternativeName>
    <alternativeName>
        <fullName evidence="16">p-protein</fullName>
    </alternativeName>
</protein>
<keyword evidence="10" id="KW-0028">Amino-acid biosynthesis</keyword>
<feature type="domain" description="ACT" evidence="22">
    <location>
        <begin position="293"/>
        <end position="370"/>
    </location>
</feature>
<evidence type="ECO:0000256" key="15">
    <source>
        <dbReference type="ARBA" id="ARBA00023268"/>
    </source>
</evidence>
<evidence type="ECO:0000256" key="3">
    <source>
        <dbReference type="ARBA" id="ARBA00004496"/>
    </source>
</evidence>
<evidence type="ECO:0000256" key="10">
    <source>
        <dbReference type="ARBA" id="ARBA00022605"/>
    </source>
</evidence>
<dbReference type="PROSITE" id="PS51168">
    <property type="entry name" value="CHORISMATE_MUT_2"/>
    <property type="match status" value="1"/>
</dbReference>
<comment type="pathway">
    <text evidence="5">Metabolic intermediate biosynthesis; prephenate biosynthesis; prephenate from chorismate: step 1/1.</text>
</comment>
<dbReference type="EMBL" id="JACRSP010000001">
    <property type="protein sequence ID" value="MBC8535415.1"/>
    <property type="molecule type" value="Genomic_DNA"/>
</dbReference>
<dbReference type="EC" id="4.2.1.51" evidence="6"/>
<dbReference type="InterPro" id="IPR045865">
    <property type="entry name" value="ACT-like_dom_sf"/>
</dbReference>
<dbReference type="AlphaFoldDB" id="A0A926HTZ7"/>
<name>A0A926HTZ7_9FIRM</name>
<feature type="site" description="Essential for prephenate dehydratase activity" evidence="19">
    <location>
        <position position="274"/>
    </location>
</feature>
<dbReference type="Pfam" id="PF01817">
    <property type="entry name" value="CM_2"/>
    <property type="match status" value="1"/>
</dbReference>
<evidence type="ECO:0000256" key="17">
    <source>
        <dbReference type="ARBA" id="ARBA00031520"/>
    </source>
</evidence>
<evidence type="ECO:0000256" key="16">
    <source>
        <dbReference type="ARBA" id="ARBA00031175"/>
    </source>
</evidence>
<feature type="domain" description="Prephenate dehydratase" evidence="21">
    <location>
        <begin position="108"/>
        <end position="281"/>
    </location>
</feature>
<accession>A0A926HTZ7</accession>
<dbReference type="GO" id="GO:0004664">
    <property type="term" value="F:prephenate dehydratase activity"/>
    <property type="evidence" value="ECO:0007669"/>
    <property type="project" value="UniProtKB-EC"/>
</dbReference>
<dbReference type="GO" id="GO:0046417">
    <property type="term" value="P:chorismate metabolic process"/>
    <property type="evidence" value="ECO:0007669"/>
    <property type="project" value="InterPro"/>
</dbReference>
<evidence type="ECO:0000313" key="23">
    <source>
        <dbReference type="EMBL" id="MBC8535415.1"/>
    </source>
</evidence>
<evidence type="ECO:0000256" key="19">
    <source>
        <dbReference type="PIRSR" id="PIRSR001500-2"/>
    </source>
</evidence>
<dbReference type="Pfam" id="PF00800">
    <property type="entry name" value="PDT"/>
    <property type="match status" value="1"/>
</dbReference>
<dbReference type="SMART" id="SM00830">
    <property type="entry name" value="CM_2"/>
    <property type="match status" value="1"/>
</dbReference>